<evidence type="ECO:0000256" key="1">
    <source>
        <dbReference type="SAM" id="SignalP"/>
    </source>
</evidence>
<dbReference type="EMBL" id="JAULSR010000002">
    <property type="protein sequence ID" value="KAK0629747.1"/>
    <property type="molecule type" value="Genomic_DNA"/>
</dbReference>
<accession>A0AA39X9D7</accession>
<reference evidence="2" key="1">
    <citation type="submission" date="2023-06" db="EMBL/GenBank/DDBJ databases">
        <title>Genome-scale phylogeny and comparative genomics of the fungal order Sordariales.</title>
        <authorList>
            <consortium name="Lawrence Berkeley National Laboratory"/>
            <person name="Hensen N."/>
            <person name="Bonometti L."/>
            <person name="Westerberg I."/>
            <person name="Brannstrom I.O."/>
            <person name="Guillou S."/>
            <person name="Cros-Aarteil S."/>
            <person name="Calhoun S."/>
            <person name="Haridas S."/>
            <person name="Kuo A."/>
            <person name="Mondo S."/>
            <person name="Pangilinan J."/>
            <person name="Riley R."/>
            <person name="LaButti K."/>
            <person name="Andreopoulos B."/>
            <person name="Lipzen A."/>
            <person name="Chen C."/>
            <person name="Yanf M."/>
            <person name="Daum C."/>
            <person name="Ng V."/>
            <person name="Clum A."/>
            <person name="Steindorff A."/>
            <person name="Ohm R."/>
            <person name="Martin F."/>
            <person name="Silar P."/>
            <person name="Natvig D."/>
            <person name="Lalanne C."/>
            <person name="Gautier V."/>
            <person name="Ament-velasquez S.L."/>
            <person name="Kruys A."/>
            <person name="Hutchinson M.I."/>
            <person name="Powell A.J."/>
            <person name="Barry K."/>
            <person name="Miller A.N."/>
            <person name="Grigoriev I.V."/>
            <person name="Debuchy R."/>
            <person name="Gladieux P."/>
            <person name="Thoren M.H."/>
            <person name="Johannesson H."/>
        </authorList>
    </citation>
    <scope>NUCLEOTIDE SEQUENCE</scope>
    <source>
        <strain evidence="2">SMH3391-2</strain>
    </source>
</reference>
<keyword evidence="3" id="KW-1185">Reference proteome</keyword>
<proteinExistence type="predicted"/>
<evidence type="ECO:0000313" key="3">
    <source>
        <dbReference type="Proteomes" id="UP001174934"/>
    </source>
</evidence>
<gene>
    <name evidence="2" type="ORF">B0T17DRAFT_526367</name>
</gene>
<feature type="signal peptide" evidence="1">
    <location>
        <begin position="1"/>
        <end position="17"/>
    </location>
</feature>
<dbReference type="Proteomes" id="UP001174934">
    <property type="component" value="Unassembled WGS sequence"/>
</dbReference>
<evidence type="ECO:0000313" key="2">
    <source>
        <dbReference type="EMBL" id="KAK0629747.1"/>
    </source>
</evidence>
<sequence length="93" mass="10521">MVRSSNFLFMLAGAVQSTVFHHLRAAVSDASQNTPNSRCKNNSKVEEETQPDRWIVGNYLLALGLKRRQKWALAKKSCATPDLLHHFLEPNKT</sequence>
<feature type="chain" id="PRO_5041269308" description="Secreted protein" evidence="1">
    <location>
        <begin position="18"/>
        <end position="93"/>
    </location>
</feature>
<organism evidence="2 3">
    <name type="scientific">Bombardia bombarda</name>
    <dbReference type="NCBI Taxonomy" id="252184"/>
    <lineage>
        <taxon>Eukaryota</taxon>
        <taxon>Fungi</taxon>
        <taxon>Dikarya</taxon>
        <taxon>Ascomycota</taxon>
        <taxon>Pezizomycotina</taxon>
        <taxon>Sordariomycetes</taxon>
        <taxon>Sordariomycetidae</taxon>
        <taxon>Sordariales</taxon>
        <taxon>Lasiosphaeriaceae</taxon>
        <taxon>Bombardia</taxon>
    </lineage>
</organism>
<dbReference type="AlphaFoldDB" id="A0AA39X9D7"/>
<protein>
    <recommendedName>
        <fullName evidence="4">Secreted protein</fullName>
    </recommendedName>
</protein>
<name>A0AA39X9D7_9PEZI</name>
<keyword evidence="1" id="KW-0732">Signal</keyword>
<comment type="caution">
    <text evidence="2">The sequence shown here is derived from an EMBL/GenBank/DDBJ whole genome shotgun (WGS) entry which is preliminary data.</text>
</comment>
<evidence type="ECO:0008006" key="4">
    <source>
        <dbReference type="Google" id="ProtNLM"/>
    </source>
</evidence>